<proteinExistence type="predicted"/>
<evidence type="ECO:0000256" key="1">
    <source>
        <dbReference type="SAM" id="SignalP"/>
    </source>
</evidence>
<dbReference type="Proteomes" id="UP001058602">
    <property type="component" value="Chromosome 2"/>
</dbReference>
<protein>
    <submittedName>
        <fullName evidence="2">Outer membrane protein OmpW</fullName>
    </submittedName>
</protein>
<dbReference type="SUPFAM" id="SSF56925">
    <property type="entry name" value="OMPA-like"/>
    <property type="match status" value="1"/>
</dbReference>
<dbReference type="Pfam" id="PF03922">
    <property type="entry name" value="OmpW"/>
    <property type="match status" value="1"/>
</dbReference>
<dbReference type="InterPro" id="IPR005618">
    <property type="entry name" value="OMPW"/>
</dbReference>
<dbReference type="PROSITE" id="PS00695">
    <property type="entry name" value="ENT_VIR_OMP_2"/>
    <property type="match status" value="1"/>
</dbReference>
<sequence length="214" mass="23557">MKKTLCSVAVFALLASGSALAHKEGDFIVRGGLAAVVPNDSSDKILGSSDELEVKSDVQLGLTFGYMFTDNISFEVLAATPFKHDIETDLLDLGTIADTKHLPPTFMLQYYFGQAESKFRPYVGAGINYTFFFDEEFKGKGKAAGLDGLDLDDSWGLAANAGLDYMLTDDWFVNASVWYIDIETEANYTFNGEKHTTDVEIDPWVFMIGGGYKF</sequence>
<dbReference type="PANTHER" id="PTHR36920:SF1">
    <property type="entry name" value="OUTER MEMBRANE PROTEIN W"/>
    <property type="match status" value="1"/>
</dbReference>
<keyword evidence="1" id="KW-0732">Signal</keyword>
<evidence type="ECO:0000313" key="2">
    <source>
        <dbReference type="EMBL" id="UUM33071.1"/>
    </source>
</evidence>
<dbReference type="InterPro" id="IPR011250">
    <property type="entry name" value="OMP/PagP_B-barrel"/>
</dbReference>
<dbReference type="InterPro" id="IPR000758">
    <property type="entry name" value="Enterovir_OMP"/>
</dbReference>
<dbReference type="RefSeq" id="WP_257086769.1">
    <property type="nucleotide sequence ID" value="NZ_CP102097.1"/>
</dbReference>
<reference evidence="2" key="1">
    <citation type="submission" date="2022-07" db="EMBL/GenBank/DDBJ databases">
        <title>Complete genome of Vibrio japonicus strain JCM 31412T and phylogenomic assessment of the Nereis clade of the genus Vibrio.</title>
        <authorList>
            <person name="Shlafstein M.D."/>
            <person name="Emsley S.A."/>
            <person name="Ushijima B."/>
            <person name="Videau P."/>
            <person name="Saw J.H."/>
        </authorList>
    </citation>
    <scope>NUCLEOTIDE SEQUENCE</scope>
    <source>
        <strain evidence="2">JCM 31412</strain>
    </source>
</reference>
<organism evidence="2 3">
    <name type="scientific">Vibrio japonicus</name>
    <dbReference type="NCBI Taxonomy" id="1824638"/>
    <lineage>
        <taxon>Bacteria</taxon>
        <taxon>Pseudomonadati</taxon>
        <taxon>Pseudomonadota</taxon>
        <taxon>Gammaproteobacteria</taxon>
        <taxon>Vibrionales</taxon>
        <taxon>Vibrionaceae</taxon>
        <taxon>Vibrio</taxon>
    </lineage>
</organism>
<feature type="chain" id="PRO_5046014932" evidence="1">
    <location>
        <begin position="22"/>
        <end position="214"/>
    </location>
</feature>
<dbReference type="PANTHER" id="PTHR36920">
    <property type="match status" value="1"/>
</dbReference>
<dbReference type="EMBL" id="CP102097">
    <property type="protein sequence ID" value="UUM33071.1"/>
    <property type="molecule type" value="Genomic_DNA"/>
</dbReference>
<dbReference type="NCBIfam" id="NF008202">
    <property type="entry name" value="PRK10959.1"/>
    <property type="match status" value="1"/>
</dbReference>
<evidence type="ECO:0000313" key="3">
    <source>
        <dbReference type="Proteomes" id="UP001058602"/>
    </source>
</evidence>
<keyword evidence="3" id="KW-1185">Reference proteome</keyword>
<gene>
    <name evidence="2" type="primary">ompW</name>
    <name evidence="2" type="ORF">NP165_16115</name>
</gene>
<accession>A0ABY5LNU3</accession>
<feature type="signal peptide" evidence="1">
    <location>
        <begin position="1"/>
        <end position="21"/>
    </location>
</feature>
<dbReference type="Gene3D" id="2.40.160.20">
    <property type="match status" value="1"/>
</dbReference>
<name>A0ABY5LNU3_9VIBR</name>